<accession>A0ACB9LPJ4</accession>
<sequence>MSKSEEEEVITHSTKSNPFTEGPSAGDDCDVNPDHPLLPKNNLKDDNDNDPDDNDGSDHESSDDEGNDGDDFHGGAGGISISKFEKEEVITHSTKSNRFTEGPSAGDDCDDNPDHPLLSKNNLKVHNDDDHDDNDSSDHESSDDKGNDGNDFHGGAGGMLGVGQRHKDLDQEQENVRQPSDNSNSGEGDTRGSKKIEVDLRQMGEDVDPQDEGTSKDGVGWRGSNKHPVKGKDIADSDYLRNENICLHITIIICVHWKLS</sequence>
<evidence type="ECO:0000313" key="2">
    <source>
        <dbReference type="Proteomes" id="UP000828941"/>
    </source>
</evidence>
<name>A0ACB9LPJ4_BAUVA</name>
<keyword evidence="2" id="KW-1185">Reference proteome</keyword>
<protein>
    <submittedName>
        <fullName evidence="1">Uncharacterized protein</fullName>
    </submittedName>
</protein>
<organism evidence="1 2">
    <name type="scientific">Bauhinia variegata</name>
    <name type="common">Purple orchid tree</name>
    <name type="synonym">Phanera variegata</name>
    <dbReference type="NCBI Taxonomy" id="167791"/>
    <lineage>
        <taxon>Eukaryota</taxon>
        <taxon>Viridiplantae</taxon>
        <taxon>Streptophyta</taxon>
        <taxon>Embryophyta</taxon>
        <taxon>Tracheophyta</taxon>
        <taxon>Spermatophyta</taxon>
        <taxon>Magnoliopsida</taxon>
        <taxon>eudicotyledons</taxon>
        <taxon>Gunneridae</taxon>
        <taxon>Pentapetalae</taxon>
        <taxon>rosids</taxon>
        <taxon>fabids</taxon>
        <taxon>Fabales</taxon>
        <taxon>Fabaceae</taxon>
        <taxon>Cercidoideae</taxon>
        <taxon>Cercideae</taxon>
        <taxon>Bauhiniinae</taxon>
        <taxon>Bauhinia</taxon>
    </lineage>
</organism>
<gene>
    <name evidence="1" type="ORF">L6164_026164</name>
</gene>
<comment type="caution">
    <text evidence="1">The sequence shown here is derived from an EMBL/GenBank/DDBJ whole genome shotgun (WGS) entry which is preliminary data.</text>
</comment>
<dbReference type="EMBL" id="CM039436">
    <property type="protein sequence ID" value="KAI4313161.1"/>
    <property type="molecule type" value="Genomic_DNA"/>
</dbReference>
<reference evidence="1 2" key="1">
    <citation type="journal article" date="2022" name="DNA Res.">
        <title>Chromosomal-level genome assembly of the orchid tree Bauhinia variegata (Leguminosae; Cercidoideae) supports the allotetraploid origin hypothesis of Bauhinia.</title>
        <authorList>
            <person name="Zhong Y."/>
            <person name="Chen Y."/>
            <person name="Zheng D."/>
            <person name="Pang J."/>
            <person name="Liu Y."/>
            <person name="Luo S."/>
            <person name="Meng S."/>
            <person name="Qian L."/>
            <person name="Wei D."/>
            <person name="Dai S."/>
            <person name="Zhou R."/>
        </authorList>
    </citation>
    <scope>NUCLEOTIDE SEQUENCE [LARGE SCALE GENOMIC DNA]</scope>
    <source>
        <strain evidence="1">BV-YZ2020</strain>
    </source>
</reference>
<dbReference type="Proteomes" id="UP000828941">
    <property type="component" value="Chromosome 11"/>
</dbReference>
<evidence type="ECO:0000313" key="1">
    <source>
        <dbReference type="EMBL" id="KAI4313161.1"/>
    </source>
</evidence>
<proteinExistence type="predicted"/>